<evidence type="ECO:0000313" key="5">
    <source>
        <dbReference type="Proteomes" id="UP000657918"/>
    </source>
</evidence>
<gene>
    <name evidence="4" type="ORF">SADUNF_Sadunf06G0102300</name>
</gene>
<evidence type="ECO:0000256" key="3">
    <source>
        <dbReference type="SAM" id="Phobius"/>
    </source>
</evidence>
<evidence type="ECO:0008006" key="6">
    <source>
        <dbReference type="Google" id="ProtNLM"/>
    </source>
</evidence>
<dbReference type="OrthoDB" id="44756at2759"/>
<keyword evidence="3" id="KW-0812">Transmembrane</keyword>
<dbReference type="PANTHER" id="PTHR21181">
    <property type="match status" value="1"/>
</dbReference>
<dbReference type="Proteomes" id="UP000657918">
    <property type="component" value="Unassembled WGS sequence"/>
</dbReference>
<keyword evidence="5" id="KW-1185">Reference proteome</keyword>
<feature type="transmembrane region" description="Helical" evidence="3">
    <location>
        <begin position="111"/>
        <end position="134"/>
    </location>
</feature>
<proteinExistence type="predicted"/>
<dbReference type="PANTHER" id="PTHR21181:SF7">
    <property type="entry name" value="ER MEMBRANE PROTEIN COMPLEX SUBUNIT 5"/>
    <property type="match status" value="1"/>
</dbReference>
<dbReference type="GO" id="GO:0072546">
    <property type="term" value="C:EMC complex"/>
    <property type="evidence" value="ECO:0007669"/>
    <property type="project" value="TreeGrafter"/>
</dbReference>
<protein>
    <recommendedName>
        <fullName evidence="6">Membrane magnesium transporter</fullName>
    </recommendedName>
</protein>
<feature type="transmembrane region" description="Helical" evidence="3">
    <location>
        <begin position="47"/>
        <end position="70"/>
    </location>
</feature>
<organism evidence="4 5">
    <name type="scientific">Salix dunnii</name>
    <dbReference type="NCBI Taxonomy" id="1413687"/>
    <lineage>
        <taxon>Eukaryota</taxon>
        <taxon>Viridiplantae</taxon>
        <taxon>Streptophyta</taxon>
        <taxon>Embryophyta</taxon>
        <taxon>Tracheophyta</taxon>
        <taxon>Spermatophyta</taxon>
        <taxon>Magnoliopsida</taxon>
        <taxon>eudicotyledons</taxon>
        <taxon>Gunneridae</taxon>
        <taxon>Pentapetalae</taxon>
        <taxon>rosids</taxon>
        <taxon>fabids</taxon>
        <taxon>Malpighiales</taxon>
        <taxon>Salicaceae</taxon>
        <taxon>Saliceae</taxon>
        <taxon>Salix</taxon>
    </lineage>
</organism>
<dbReference type="EMBL" id="JADGMS010000006">
    <property type="protein sequence ID" value="KAF9680255.1"/>
    <property type="molecule type" value="Genomic_DNA"/>
</dbReference>
<dbReference type="GO" id="GO:0005769">
    <property type="term" value="C:early endosome"/>
    <property type="evidence" value="ECO:0007669"/>
    <property type="project" value="TreeGrafter"/>
</dbReference>
<keyword evidence="3" id="KW-1133">Transmembrane helix</keyword>
<evidence type="ECO:0000256" key="2">
    <source>
        <dbReference type="ARBA" id="ARBA00023136"/>
    </source>
</evidence>
<sequence length="141" mass="15780">MGFSVGFVIGLVGVLILSHAAYSTSQYRGLLKITEDEFSGPPFNVHIFLSTLLFLVCVRAYIYLCCFGLVGRVFMQVVVELIVGLVLCMWAALTVPGNFLSIHPHSDENRLLFLSLFLFLISLSFLSIWISFLVGKKKKKQ</sequence>
<dbReference type="GO" id="GO:0022890">
    <property type="term" value="F:inorganic cation transmembrane transporter activity"/>
    <property type="evidence" value="ECO:0007669"/>
    <property type="project" value="TreeGrafter"/>
</dbReference>
<name>A0A835MWU9_9ROSI</name>
<accession>A0A835MWU9</accession>
<dbReference type="GO" id="GO:0005794">
    <property type="term" value="C:Golgi apparatus"/>
    <property type="evidence" value="ECO:0007669"/>
    <property type="project" value="TreeGrafter"/>
</dbReference>
<comment type="subcellular location">
    <subcellularLocation>
        <location evidence="1">Membrane</location>
    </subcellularLocation>
</comment>
<evidence type="ECO:0000256" key="1">
    <source>
        <dbReference type="ARBA" id="ARBA00004370"/>
    </source>
</evidence>
<dbReference type="GO" id="GO:0005886">
    <property type="term" value="C:plasma membrane"/>
    <property type="evidence" value="ECO:0007669"/>
    <property type="project" value="TreeGrafter"/>
</dbReference>
<keyword evidence="2 3" id="KW-0472">Membrane</keyword>
<dbReference type="AlphaFoldDB" id="A0A835MWU9"/>
<comment type="caution">
    <text evidence="4">The sequence shown here is derived from an EMBL/GenBank/DDBJ whole genome shotgun (WGS) entry which is preliminary data.</text>
</comment>
<evidence type="ECO:0000313" key="4">
    <source>
        <dbReference type="EMBL" id="KAF9680255.1"/>
    </source>
</evidence>
<feature type="transmembrane region" description="Helical" evidence="3">
    <location>
        <begin position="77"/>
        <end position="99"/>
    </location>
</feature>
<reference evidence="4 5" key="1">
    <citation type="submission" date="2020-10" db="EMBL/GenBank/DDBJ databases">
        <title>Plant Genome Project.</title>
        <authorList>
            <person name="Zhang R.-G."/>
        </authorList>
    </citation>
    <scope>NUCLEOTIDE SEQUENCE [LARGE SCALE GENOMIC DNA]</scope>
    <source>
        <strain evidence="4">FAFU-HL-1</strain>
        <tissue evidence="4">Leaf</tissue>
    </source>
</reference>